<evidence type="ECO:0000313" key="3">
    <source>
        <dbReference type="Proteomes" id="UP001314205"/>
    </source>
</evidence>
<name>A0AAV1L3E0_9NEOP</name>
<accession>A0AAV1L3E0</accession>
<organism evidence="2 3">
    <name type="scientific">Parnassius mnemosyne</name>
    <name type="common">clouded apollo</name>
    <dbReference type="NCBI Taxonomy" id="213953"/>
    <lineage>
        <taxon>Eukaryota</taxon>
        <taxon>Metazoa</taxon>
        <taxon>Ecdysozoa</taxon>
        <taxon>Arthropoda</taxon>
        <taxon>Hexapoda</taxon>
        <taxon>Insecta</taxon>
        <taxon>Pterygota</taxon>
        <taxon>Neoptera</taxon>
        <taxon>Endopterygota</taxon>
        <taxon>Lepidoptera</taxon>
        <taxon>Glossata</taxon>
        <taxon>Ditrysia</taxon>
        <taxon>Papilionoidea</taxon>
        <taxon>Papilionidae</taxon>
        <taxon>Parnassiinae</taxon>
        <taxon>Parnassini</taxon>
        <taxon>Parnassius</taxon>
        <taxon>Driopa</taxon>
    </lineage>
</organism>
<dbReference type="AlphaFoldDB" id="A0AAV1L3E0"/>
<evidence type="ECO:0000256" key="1">
    <source>
        <dbReference type="SAM" id="MobiDB-lite"/>
    </source>
</evidence>
<reference evidence="2 3" key="1">
    <citation type="submission" date="2023-11" db="EMBL/GenBank/DDBJ databases">
        <authorList>
            <person name="Hedman E."/>
            <person name="Englund M."/>
            <person name="Stromberg M."/>
            <person name="Nyberg Akerstrom W."/>
            <person name="Nylinder S."/>
            <person name="Jareborg N."/>
            <person name="Kallberg Y."/>
            <person name="Kronander E."/>
        </authorList>
    </citation>
    <scope>NUCLEOTIDE SEQUENCE [LARGE SCALE GENOMIC DNA]</scope>
</reference>
<protein>
    <submittedName>
        <fullName evidence="2">Uncharacterized protein</fullName>
    </submittedName>
</protein>
<feature type="region of interest" description="Disordered" evidence="1">
    <location>
        <begin position="179"/>
        <end position="199"/>
    </location>
</feature>
<comment type="caution">
    <text evidence="2">The sequence shown here is derived from an EMBL/GenBank/DDBJ whole genome shotgun (WGS) entry which is preliminary data.</text>
</comment>
<evidence type="ECO:0000313" key="2">
    <source>
        <dbReference type="EMBL" id="CAK1588882.1"/>
    </source>
</evidence>
<feature type="compositionally biased region" description="Basic and acidic residues" evidence="1">
    <location>
        <begin position="190"/>
        <end position="199"/>
    </location>
</feature>
<gene>
    <name evidence="2" type="ORF">PARMNEM_LOCUS9464</name>
</gene>
<dbReference type="EMBL" id="CAVLGL010000083">
    <property type="protein sequence ID" value="CAK1588882.1"/>
    <property type="molecule type" value="Genomic_DNA"/>
</dbReference>
<sequence length="199" mass="22930">MKSSLCFLHQWTGFVFVTPGHHGGYQQGYHPSQRTYEQPNLEDQNVEQGSGKEEKPKGFLGMLKNMFGRRKKEKSESDVSMIGEVPSEDMQETEVYKTENSFGFNMPSGTIQNLFHNSHIVHPDNWKEKSLDKTQRLDVEVGQEILPRLGYHGKNKYKYAFHEPWNPLDRLTLLAQAEKDESQYSDEVVATDKTDNEMG</sequence>
<proteinExistence type="predicted"/>
<dbReference type="Proteomes" id="UP001314205">
    <property type="component" value="Unassembled WGS sequence"/>
</dbReference>
<keyword evidence="3" id="KW-1185">Reference proteome</keyword>